<dbReference type="Proteomes" id="UP000887229">
    <property type="component" value="Unassembled WGS sequence"/>
</dbReference>
<comment type="caution">
    <text evidence="1">The sequence shown here is derived from an EMBL/GenBank/DDBJ whole genome shotgun (WGS) entry which is preliminary data.</text>
</comment>
<organism evidence="1 2">
    <name type="scientific">Emericellopsis atlantica</name>
    <dbReference type="NCBI Taxonomy" id="2614577"/>
    <lineage>
        <taxon>Eukaryota</taxon>
        <taxon>Fungi</taxon>
        <taxon>Dikarya</taxon>
        <taxon>Ascomycota</taxon>
        <taxon>Pezizomycotina</taxon>
        <taxon>Sordariomycetes</taxon>
        <taxon>Hypocreomycetidae</taxon>
        <taxon>Hypocreales</taxon>
        <taxon>Bionectriaceae</taxon>
        <taxon>Emericellopsis</taxon>
    </lineage>
</organism>
<gene>
    <name evidence="1" type="ORF">F5Z01DRAFT_732675</name>
</gene>
<sequence>MERSRQQITDNAQPIIPLVTIEAGVDEDQVVRVSHYRDAKLRFAHSTISPGVSADDVILVVISEDASMRIIEYSVARSVGTVVYLEQVGEKDNVHVAWGADALDESFVRFLDTKYSSLGILNKEAIELALVHFKSKIKYDFDNRLDDPEVATYLPIKTQSRQGVEIIWDALTAREVRIILDPVVEETICFLKGSVCNRERSVWAVIPIGPFFRCTYLTTCLQAALRPAAYMPVRIMPMASPLESASVAAKSPRFETSYGICICEKYIEALHGHLSRSKCRSTVSGDIGIELMSWFVKKGDTVAENETRSIEFWQRHLGQSGRPKALEYAILYDNAGRELASRSLEIDDHMAALGTVSADLSAVPESELPRVHGADRQWYYEFDVKIEVTFQREGVSCSIRCNDTRYGPTFLGYERGIKSRVI</sequence>
<dbReference type="OrthoDB" id="2963168at2759"/>
<accession>A0A9P7ZVV3</accession>
<dbReference type="AlphaFoldDB" id="A0A9P7ZVV3"/>
<evidence type="ECO:0000313" key="1">
    <source>
        <dbReference type="EMBL" id="KAG9259001.1"/>
    </source>
</evidence>
<dbReference type="GeneID" id="70297629"/>
<evidence type="ECO:0000313" key="2">
    <source>
        <dbReference type="Proteomes" id="UP000887229"/>
    </source>
</evidence>
<proteinExistence type="predicted"/>
<protein>
    <submittedName>
        <fullName evidence="1">Uncharacterized protein</fullName>
    </submittedName>
</protein>
<keyword evidence="2" id="KW-1185">Reference proteome</keyword>
<name>A0A9P7ZVV3_9HYPO</name>
<dbReference type="EMBL" id="MU251242">
    <property type="protein sequence ID" value="KAG9259001.1"/>
    <property type="molecule type" value="Genomic_DNA"/>
</dbReference>
<reference evidence="1" key="1">
    <citation type="journal article" date="2021" name="IMA Fungus">
        <title>Genomic characterization of three marine fungi, including Emericellopsis atlantica sp. nov. with signatures of a generalist lifestyle and marine biomass degradation.</title>
        <authorList>
            <person name="Hagestad O.C."/>
            <person name="Hou L."/>
            <person name="Andersen J.H."/>
            <person name="Hansen E.H."/>
            <person name="Altermark B."/>
            <person name="Li C."/>
            <person name="Kuhnert E."/>
            <person name="Cox R.J."/>
            <person name="Crous P.W."/>
            <person name="Spatafora J.W."/>
            <person name="Lail K."/>
            <person name="Amirebrahimi M."/>
            <person name="Lipzen A."/>
            <person name="Pangilinan J."/>
            <person name="Andreopoulos W."/>
            <person name="Hayes R.D."/>
            <person name="Ng V."/>
            <person name="Grigoriev I.V."/>
            <person name="Jackson S.A."/>
            <person name="Sutton T.D.S."/>
            <person name="Dobson A.D.W."/>
            <person name="Rama T."/>
        </authorList>
    </citation>
    <scope>NUCLEOTIDE SEQUENCE</scope>
    <source>
        <strain evidence="1">TS7</strain>
    </source>
</reference>
<dbReference type="RefSeq" id="XP_046122925.1">
    <property type="nucleotide sequence ID" value="XM_046266726.1"/>
</dbReference>